<reference evidence="14" key="1">
    <citation type="submission" date="2019-11" db="UniProtKB">
        <authorList>
            <consortium name="WormBaseParasite"/>
        </authorList>
    </citation>
    <scope>IDENTIFICATION</scope>
</reference>
<evidence type="ECO:0000256" key="10">
    <source>
        <dbReference type="ARBA" id="ARBA00023242"/>
    </source>
</evidence>
<evidence type="ECO:0000256" key="8">
    <source>
        <dbReference type="ARBA" id="ARBA00023128"/>
    </source>
</evidence>
<dbReference type="GO" id="GO:0005758">
    <property type="term" value="C:mitochondrial intermembrane space"/>
    <property type="evidence" value="ECO:0007669"/>
    <property type="project" value="UniProtKB-SubCell"/>
</dbReference>
<sequence length="188" mass="21172">VDLVNLDSSPLQEDDNSQDLVIPSVKATSEFDLIIGYLEDIIICKVVFWHNISVGNEFQTLQEGFMEENYRLMNNVEDKTSCDNNVHSKYVSLIGSFLEQKLREKIPEFVLRDFLDQVSSRAGSYDGEIFEILATLTDFAAFKELMVDYSKSKDAENNGLLLSNAYACHAGVFDQLPLGDGCYPSECQ</sequence>
<evidence type="ECO:0000256" key="5">
    <source>
        <dbReference type="ARBA" id="ARBA00014849"/>
    </source>
</evidence>
<evidence type="ECO:0000313" key="14">
    <source>
        <dbReference type="WBParaSite" id="MCU_000683-RA"/>
    </source>
</evidence>
<organism evidence="14">
    <name type="scientific">Mesocestoides corti</name>
    <name type="common">Flatworm</name>
    <dbReference type="NCBI Taxonomy" id="53468"/>
    <lineage>
        <taxon>Eukaryota</taxon>
        <taxon>Metazoa</taxon>
        <taxon>Spiralia</taxon>
        <taxon>Lophotrochozoa</taxon>
        <taxon>Platyhelminthes</taxon>
        <taxon>Cestoda</taxon>
        <taxon>Eucestoda</taxon>
        <taxon>Cyclophyllidea</taxon>
        <taxon>Mesocestoididae</taxon>
        <taxon>Mesocestoides</taxon>
    </lineage>
</organism>
<dbReference type="InterPro" id="IPR023379">
    <property type="entry name" value="BART_dom"/>
</dbReference>
<keyword evidence="11 12" id="KW-0966">Cell projection</keyword>
<evidence type="ECO:0000256" key="6">
    <source>
        <dbReference type="ARBA" id="ARBA00022490"/>
    </source>
</evidence>
<dbReference type="GO" id="GO:0051457">
    <property type="term" value="P:maintenance of protein location in nucleus"/>
    <property type="evidence" value="ECO:0007669"/>
    <property type="project" value="TreeGrafter"/>
</dbReference>
<evidence type="ECO:0000256" key="3">
    <source>
        <dbReference type="ARBA" id="ARBA00004300"/>
    </source>
</evidence>
<accession>A0A5K3EJB1</accession>
<evidence type="ECO:0000256" key="4">
    <source>
        <dbReference type="ARBA" id="ARBA00009880"/>
    </source>
</evidence>
<keyword evidence="6 12" id="KW-0963">Cytoplasm</keyword>
<keyword evidence="9 12" id="KW-0206">Cytoskeleton</keyword>
<keyword evidence="7 12" id="KW-0969">Cilium</keyword>
<evidence type="ECO:0000256" key="9">
    <source>
        <dbReference type="ARBA" id="ARBA00023212"/>
    </source>
</evidence>
<dbReference type="WBParaSite" id="MCU_000683-RA">
    <property type="protein sequence ID" value="MCU_000683-RA"/>
    <property type="gene ID" value="MCU_000683"/>
</dbReference>
<dbReference type="GO" id="GO:0005813">
    <property type="term" value="C:centrosome"/>
    <property type="evidence" value="ECO:0007669"/>
    <property type="project" value="UniProtKB-SubCell"/>
</dbReference>
<feature type="domain" description="BART" evidence="13">
    <location>
        <begin position="52"/>
        <end position="154"/>
    </location>
</feature>
<evidence type="ECO:0000256" key="12">
    <source>
        <dbReference type="RuleBase" id="RU367099"/>
    </source>
</evidence>
<dbReference type="InterPro" id="IPR038849">
    <property type="entry name" value="ARL2BP"/>
</dbReference>
<evidence type="ECO:0000256" key="1">
    <source>
        <dbReference type="ARBA" id="ARBA00004120"/>
    </source>
</evidence>
<dbReference type="GO" id="GO:0005634">
    <property type="term" value="C:nucleus"/>
    <property type="evidence" value="ECO:0007669"/>
    <property type="project" value="UniProtKB-SubCell"/>
</dbReference>
<comment type="similarity">
    <text evidence="4 12">Belongs to the ARL2BP family.</text>
</comment>
<name>A0A5K3EJB1_MESCO</name>
<keyword evidence="8 12" id="KW-0496">Mitochondrion</keyword>
<dbReference type="Gene3D" id="1.20.1520.10">
    <property type="entry name" value="ADP-ribosylation factor-like 2-binding protein, domain"/>
    <property type="match status" value="1"/>
</dbReference>
<dbReference type="PANTHER" id="PTHR15487">
    <property type="entry name" value="ADP-RIBOSYLATION FACTOR-LIKE PROTEIN 2-BINDING PROTEIN"/>
    <property type="match status" value="1"/>
</dbReference>
<protein>
    <recommendedName>
        <fullName evidence="5 12">ADP-ribosylation factor-like protein 2-binding protein</fullName>
        <shortName evidence="12">ARF-like 2-binding protein</shortName>
    </recommendedName>
</protein>
<comment type="function">
    <text evidence="12">Plays a role as an effector of the ADP-ribosylation factor-like protein 2, ARL2.</text>
</comment>
<comment type="subcellular location">
    <subcellularLocation>
        <location evidence="1 12">Cytoplasm</location>
        <location evidence="1 12">Cytoskeleton</location>
        <location evidence="1 12">Cilium basal body</location>
    </subcellularLocation>
    <subcellularLocation>
        <location evidence="3 12">Cytoplasm</location>
        <location evidence="3 12">Cytoskeleton</location>
        <location evidence="3 12">Microtubule organizing center</location>
        <location evidence="3 12">Centrosome</location>
    </subcellularLocation>
    <subcellularLocation>
        <location evidence="12">Cytoplasm</location>
    </subcellularLocation>
    <subcellularLocation>
        <location evidence="2 12">Nucleus</location>
    </subcellularLocation>
    <subcellularLocation>
        <location evidence="12">Mitochondrion intermembrane space</location>
    </subcellularLocation>
</comment>
<proteinExistence type="inferred from homology"/>
<evidence type="ECO:0000259" key="13">
    <source>
        <dbReference type="Pfam" id="PF11527"/>
    </source>
</evidence>
<evidence type="ECO:0000256" key="2">
    <source>
        <dbReference type="ARBA" id="ARBA00004123"/>
    </source>
</evidence>
<evidence type="ECO:0000256" key="11">
    <source>
        <dbReference type="ARBA" id="ARBA00023273"/>
    </source>
</evidence>
<dbReference type="InterPro" id="IPR042541">
    <property type="entry name" value="BART_sf"/>
</dbReference>
<dbReference type="PANTHER" id="PTHR15487:SF4">
    <property type="entry name" value="ADP-RIBOSYLATION FACTOR-LIKE PROTEIN 2-BINDING PROTEIN"/>
    <property type="match status" value="1"/>
</dbReference>
<dbReference type="GO" id="GO:0005929">
    <property type="term" value="C:cilium"/>
    <property type="evidence" value="ECO:0007669"/>
    <property type="project" value="UniProtKB-UniRule"/>
</dbReference>
<dbReference type="AlphaFoldDB" id="A0A5K3EJB1"/>
<evidence type="ECO:0000256" key="7">
    <source>
        <dbReference type="ARBA" id="ARBA00023069"/>
    </source>
</evidence>
<dbReference type="Pfam" id="PF11527">
    <property type="entry name" value="ARL2_Bind_BART"/>
    <property type="match status" value="1"/>
</dbReference>
<keyword evidence="10 12" id="KW-0539">Nucleus</keyword>